<reference evidence="3" key="1">
    <citation type="journal article" date="2019" name="Int. J. Syst. Evol. Microbiol.">
        <title>The Global Catalogue of Microorganisms (GCM) 10K type strain sequencing project: providing services to taxonomists for standard genome sequencing and annotation.</title>
        <authorList>
            <consortium name="The Broad Institute Genomics Platform"/>
            <consortium name="The Broad Institute Genome Sequencing Center for Infectious Disease"/>
            <person name="Wu L."/>
            <person name="Ma J."/>
        </authorList>
    </citation>
    <scope>NUCLEOTIDE SEQUENCE [LARGE SCALE GENOMIC DNA]</scope>
    <source>
        <strain evidence="3">CCUG 56754</strain>
    </source>
</reference>
<comment type="caution">
    <text evidence="2">The sequence shown here is derived from an EMBL/GenBank/DDBJ whole genome shotgun (WGS) entry which is preliminary data.</text>
</comment>
<dbReference type="RefSeq" id="WP_390362670.1">
    <property type="nucleotide sequence ID" value="NZ_JBHTKJ010000030.1"/>
</dbReference>
<proteinExistence type="predicted"/>
<sequence>MDRWIIIGIVLVGYILYSAIKQKETWKKLSVMQNIGVLVTFVGVISAGGYILFYGVRFLIGFTSNEIISIIIQFITAIIVVIFCMLVFSSLVSKITNGLLPKKRKR</sequence>
<organism evidence="2 3">
    <name type="scientific">Virgibacillus byunsanensis</name>
    <dbReference type="NCBI Taxonomy" id="570945"/>
    <lineage>
        <taxon>Bacteria</taxon>
        <taxon>Bacillati</taxon>
        <taxon>Bacillota</taxon>
        <taxon>Bacilli</taxon>
        <taxon>Bacillales</taxon>
        <taxon>Bacillaceae</taxon>
        <taxon>Virgibacillus</taxon>
    </lineage>
</organism>
<keyword evidence="1" id="KW-0472">Membrane</keyword>
<feature type="transmembrane region" description="Helical" evidence="1">
    <location>
        <begin position="6"/>
        <end position="23"/>
    </location>
</feature>
<name>A0ABW3LM14_9BACI</name>
<keyword evidence="1" id="KW-1133">Transmembrane helix</keyword>
<protein>
    <recommendedName>
        <fullName evidence="4">MotA/TolQ/ExbB proton channel domain-containing protein</fullName>
    </recommendedName>
</protein>
<accession>A0ABW3LM14</accession>
<feature type="transmembrane region" description="Helical" evidence="1">
    <location>
        <begin position="35"/>
        <end position="55"/>
    </location>
</feature>
<keyword evidence="3" id="KW-1185">Reference proteome</keyword>
<evidence type="ECO:0000256" key="1">
    <source>
        <dbReference type="SAM" id="Phobius"/>
    </source>
</evidence>
<dbReference type="EMBL" id="JBHTKJ010000030">
    <property type="protein sequence ID" value="MFD1039072.1"/>
    <property type="molecule type" value="Genomic_DNA"/>
</dbReference>
<evidence type="ECO:0000313" key="2">
    <source>
        <dbReference type="EMBL" id="MFD1039072.1"/>
    </source>
</evidence>
<evidence type="ECO:0000313" key="3">
    <source>
        <dbReference type="Proteomes" id="UP001597040"/>
    </source>
</evidence>
<feature type="transmembrane region" description="Helical" evidence="1">
    <location>
        <begin position="67"/>
        <end position="96"/>
    </location>
</feature>
<dbReference type="Proteomes" id="UP001597040">
    <property type="component" value="Unassembled WGS sequence"/>
</dbReference>
<evidence type="ECO:0008006" key="4">
    <source>
        <dbReference type="Google" id="ProtNLM"/>
    </source>
</evidence>
<gene>
    <name evidence="2" type="ORF">ACFQ3N_11825</name>
</gene>
<keyword evidence="1" id="KW-0812">Transmembrane</keyword>